<evidence type="ECO:0000256" key="6">
    <source>
        <dbReference type="ARBA" id="ARBA00022643"/>
    </source>
</evidence>
<dbReference type="EMBL" id="CP001848">
    <property type="protein sequence ID" value="ADB18734.1"/>
    <property type="molecule type" value="Genomic_DNA"/>
</dbReference>
<dbReference type="AlphaFoldDB" id="D2R301"/>
<dbReference type="PROSITE" id="PS51384">
    <property type="entry name" value="FAD_FR"/>
    <property type="match status" value="1"/>
</dbReference>
<dbReference type="Gene3D" id="1.10.15.40">
    <property type="entry name" value="Electron transport complex subunit B, putative Fe-S cluster"/>
    <property type="match status" value="1"/>
</dbReference>
<dbReference type="InterPro" id="IPR017927">
    <property type="entry name" value="FAD-bd_FR_type"/>
</dbReference>
<dbReference type="FunFam" id="3.40.50.80:FF:000001">
    <property type="entry name" value="NADPH--cytochrome P450 reductase 1"/>
    <property type="match status" value="1"/>
</dbReference>
<dbReference type="KEGG" id="psl:Psta_4084"/>
<dbReference type="GO" id="GO:0005829">
    <property type="term" value="C:cytosol"/>
    <property type="evidence" value="ECO:0007669"/>
    <property type="project" value="TreeGrafter"/>
</dbReference>
<keyword evidence="13" id="KW-0028">Amino-acid biosynthesis</keyword>
<evidence type="ECO:0000256" key="11">
    <source>
        <dbReference type="ARBA" id="ARBA00023004"/>
    </source>
</evidence>
<comment type="cofactor">
    <cofactor evidence="1">
        <name>FMN</name>
        <dbReference type="ChEBI" id="CHEBI:58210"/>
    </cofactor>
</comment>
<keyword evidence="11" id="KW-0408">Iron</keyword>
<feature type="domain" description="4Fe-4S" evidence="17">
    <location>
        <begin position="83"/>
        <end position="142"/>
    </location>
</feature>
<dbReference type="GO" id="GO:0046872">
    <property type="term" value="F:metal ion binding"/>
    <property type="evidence" value="ECO:0007669"/>
    <property type="project" value="UniProtKB-KW"/>
</dbReference>
<dbReference type="SUPFAM" id="SSF52343">
    <property type="entry name" value="Ferredoxin reductase-like, C-terminal NADP-linked domain"/>
    <property type="match status" value="1"/>
</dbReference>
<dbReference type="GO" id="GO:0019344">
    <property type="term" value="P:cysteine biosynthetic process"/>
    <property type="evidence" value="ECO:0007669"/>
    <property type="project" value="UniProtKB-KW"/>
</dbReference>
<dbReference type="NCBIfam" id="NF004859">
    <property type="entry name" value="PRK06214.1"/>
    <property type="match status" value="1"/>
</dbReference>
<comment type="cofactor">
    <cofactor evidence="2">
        <name>FAD</name>
        <dbReference type="ChEBI" id="CHEBI:57692"/>
    </cofactor>
</comment>
<evidence type="ECO:0000256" key="15">
    <source>
        <dbReference type="SAM" id="MobiDB-lite"/>
    </source>
</evidence>
<keyword evidence="19" id="KW-1185">Reference proteome</keyword>
<dbReference type="GO" id="GO:0050660">
    <property type="term" value="F:flavin adenine dinucleotide binding"/>
    <property type="evidence" value="ECO:0007669"/>
    <property type="project" value="TreeGrafter"/>
</dbReference>
<keyword evidence="12" id="KW-0411">Iron-sulfur</keyword>
<evidence type="ECO:0000256" key="5">
    <source>
        <dbReference type="ARBA" id="ARBA00022630"/>
    </source>
</evidence>
<dbReference type="PRINTS" id="PR00371">
    <property type="entry name" value="FPNCR"/>
</dbReference>
<dbReference type="GO" id="GO:0010181">
    <property type="term" value="F:FMN binding"/>
    <property type="evidence" value="ECO:0007669"/>
    <property type="project" value="TreeGrafter"/>
</dbReference>
<dbReference type="InterPro" id="IPR001433">
    <property type="entry name" value="OxRdtase_FAD/NAD-bd"/>
</dbReference>
<dbReference type="Gene3D" id="2.40.30.10">
    <property type="entry name" value="Translation factors"/>
    <property type="match status" value="1"/>
</dbReference>
<dbReference type="PANTHER" id="PTHR19384">
    <property type="entry name" value="NITRIC OXIDE SYNTHASE-RELATED"/>
    <property type="match status" value="1"/>
</dbReference>
<dbReference type="SUPFAM" id="SSF63380">
    <property type="entry name" value="Riboflavin synthase domain-like"/>
    <property type="match status" value="1"/>
</dbReference>
<feature type="region of interest" description="Disordered" evidence="15">
    <location>
        <begin position="146"/>
        <end position="172"/>
    </location>
</feature>
<dbReference type="Pfam" id="PF04060">
    <property type="entry name" value="FeS"/>
    <property type="match status" value="1"/>
</dbReference>
<evidence type="ECO:0000256" key="4">
    <source>
        <dbReference type="ARBA" id="ARBA00022485"/>
    </source>
</evidence>
<dbReference type="OrthoDB" id="9789468at2"/>
<dbReference type="InterPro" id="IPR007202">
    <property type="entry name" value="4Fe-4S_dom"/>
</dbReference>
<keyword evidence="8" id="KW-0274">FAD</keyword>
<dbReference type="Pfam" id="PF00667">
    <property type="entry name" value="FAD_binding_1"/>
    <property type="match status" value="2"/>
</dbReference>
<keyword evidence="13" id="KW-0198">Cysteine biosynthesis</keyword>
<dbReference type="eggNOG" id="COG0369">
    <property type="taxonomic scope" value="Bacteria"/>
</dbReference>
<evidence type="ECO:0000256" key="12">
    <source>
        <dbReference type="ARBA" id="ARBA00023014"/>
    </source>
</evidence>
<keyword evidence="7" id="KW-0479">Metal-binding</keyword>
<comment type="catalytic activity">
    <reaction evidence="14">
        <text>hydrogen sulfide + 3 NADP(+) + 3 H2O = sulfite + 3 NADPH + 4 H(+)</text>
        <dbReference type="Rhea" id="RHEA:13801"/>
        <dbReference type="ChEBI" id="CHEBI:15377"/>
        <dbReference type="ChEBI" id="CHEBI:15378"/>
        <dbReference type="ChEBI" id="CHEBI:17359"/>
        <dbReference type="ChEBI" id="CHEBI:29919"/>
        <dbReference type="ChEBI" id="CHEBI:57783"/>
        <dbReference type="ChEBI" id="CHEBI:58349"/>
        <dbReference type="EC" id="1.8.1.2"/>
    </reaction>
</comment>
<evidence type="ECO:0000313" key="19">
    <source>
        <dbReference type="Proteomes" id="UP000001887"/>
    </source>
</evidence>
<evidence type="ECO:0000256" key="14">
    <source>
        <dbReference type="ARBA" id="ARBA00052219"/>
    </source>
</evidence>
<gene>
    <name evidence="18" type="ordered locus">Psta_4084</name>
</gene>
<name>D2R301_PIRSD</name>
<reference evidence="18 19" key="1">
    <citation type="journal article" date="2009" name="Stand. Genomic Sci.">
        <title>Complete genome sequence of Pirellula staleyi type strain (ATCC 27377).</title>
        <authorList>
            <person name="Clum A."/>
            <person name="Tindall B.J."/>
            <person name="Sikorski J."/>
            <person name="Ivanova N."/>
            <person name="Mavrommatis K."/>
            <person name="Lucas S."/>
            <person name="Glavina del Rio T."/>
            <person name="Nolan M."/>
            <person name="Chen F."/>
            <person name="Tice H."/>
            <person name="Pitluck S."/>
            <person name="Cheng J.F."/>
            <person name="Chertkov O."/>
            <person name="Brettin T."/>
            <person name="Han C."/>
            <person name="Detter J.C."/>
            <person name="Kuske C."/>
            <person name="Bruce D."/>
            <person name="Goodwin L."/>
            <person name="Ovchinikova G."/>
            <person name="Pati A."/>
            <person name="Mikhailova N."/>
            <person name="Chen A."/>
            <person name="Palaniappan K."/>
            <person name="Land M."/>
            <person name="Hauser L."/>
            <person name="Chang Y.J."/>
            <person name="Jeffries C.D."/>
            <person name="Chain P."/>
            <person name="Rohde M."/>
            <person name="Goker M."/>
            <person name="Bristow J."/>
            <person name="Eisen J.A."/>
            <person name="Markowitz V."/>
            <person name="Hugenholtz P."/>
            <person name="Kyrpides N.C."/>
            <person name="Klenk H.P."/>
            <person name="Lapidus A."/>
        </authorList>
    </citation>
    <scope>NUCLEOTIDE SEQUENCE [LARGE SCALE GENOMIC DNA]</scope>
    <source>
        <strain evidence="19">ATCC 27377 / DSM 6068 / ICPB 4128</strain>
    </source>
</reference>
<keyword evidence="10" id="KW-0560">Oxidoreductase</keyword>
<keyword evidence="9" id="KW-0521">NADP</keyword>
<keyword evidence="5" id="KW-0285">Flavoprotein</keyword>
<dbReference type="Proteomes" id="UP000001887">
    <property type="component" value="Chromosome"/>
</dbReference>
<dbReference type="eggNOG" id="COG2878">
    <property type="taxonomic scope" value="Bacteria"/>
</dbReference>
<accession>D2R301</accession>
<evidence type="ECO:0000256" key="1">
    <source>
        <dbReference type="ARBA" id="ARBA00001917"/>
    </source>
</evidence>
<evidence type="ECO:0000256" key="10">
    <source>
        <dbReference type="ARBA" id="ARBA00023002"/>
    </source>
</evidence>
<evidence type="ECO:0000256" key="13">
    <source>
        <dbReference type="ARBA" id="ARBA00023192"/>
    </source>
</evidence>
<evidence type="ECO:0000256" key="9">
    <source>
        <dbReference type="ARBA" id="ARBA00022857"/>
    </source>
</evidence>
<dbReference type="Pfam" id="PF00175">
    <property type="entry name" value="NAD_binding_1"/>
    <property type="match status" value="1"/>
</dbReference>
<evidence type="ECO:0000313" key="18">
    <source>
        <dbReference type="EMBL" id="ADB18734.1"/>
    </source>
</evidence>
<dbReference type="PANTHER" id="PTHR19384:SF128">
    <property type="entry name" value="NADPH OXIDOREDUCTASE A"/>
    <property type="match status" value="1"/>
</dbReference>
<dbReference type="GO" id="GO:0004783">
    <property type="term" value="F:sulfite reductase (NADPH) activity"/>
    <property type="evidence" value="ECO:0007669"/>
    <property type="project" value="UniProtKB-EC"/>
</dbReference>
<proteinExistence type="predicted"/>
<feature type="compositionally biased region" description="Low complexity" evidence="15">
    <location>
        <begin position="151"/>
        <end position="161"/>
    </location>
</feature>
<evidence type="ECO:0000256" key="7">
    <source>
        <dbReference type="ARBA" id="ARBA00022723"/>
    </source>
</evidence>
<feature type="domain" description="FAD-binding FR-type" evidence="16">
    <location>
        <begin position="196"/>
        <end position="411"/>
    </location>
</feature>
<dbReference type="Gene3D" id="1.20.990.10">
    <property type="entry name" value="NADPH-cytochrome p450 Reductase, Chain A, domain 3"/>
    <property type="match status" value="1"/>
</dbReference>
<keyword evidence="4" id="KW-0004">4Fe-4S</keyword>
<dbReference type="InterPro" id="IPR001709">
    <property type="entry name" value="Flavoprot_Pyr_Nucl_cyt_Rdtase"/>
</dbReference>
<dbReference type="STRING" id="530564.Psta_4084"/>
<dbReference type="InterPro" id="IPR017938">
    <property type="entry name" value="Riboflavin_synthase-like_b-brl"/>
</dbReference>
<evidence type="ECO:0000256" key="3">
    <source>
        <dbReference type="ARBA" id="ARBA00012604"/>
    </source>
</evidence>
<organism evidence="18 19">
    <name type="scientific">Pirellula staleyi (strain ATCC 27377 / DSM 6068 / ICPB 4128)</name>
    <name type="common">Pirella staleyi</name>
    <dbReference type="NCBI Taxonomy" id="530564"/>
    <lineage>
        <taxon>Bacteria</taxon>
        <taxon>Pseudomonadati</taxon>
        <taxon>Planctomycetota</taxon>
        <taxon>Planctomycetia</taxon>
        <taxon>Pirellulales</taxon>
        <taxon>Pirellulaceae</taxon>
        <taxon>Pirellula</taxon>
    </lineage>
</organism>
<keyword evidence="6" id="KW-0288">FMN</keyword>
<dbReference type="GO" id="GO:0051539">
    <property type="term" value="F:4 iron, 4 sulfur cluster binding"/>
    <property type="evidence" value="ECO:0007669"/>
    <property type="project" value="UniProtKB-KW"/>
</dbReference>
<dbReference type="InterPro" id="IPR003097">
    <property type="entry name" value="CysJ-like_FAD-binding"/>
</dbReference>
<dbReference type="HOGENOM" id="CLU_001570_17_0_0"/>
<dbReference type="EC" id="1.8.1.2" evidence="3"/>
<evidence type="ECO:0000259" key="17">
    <source>
        <dbReference type="PROSITE" id="PS51656"/>
    </source>
</evidence>
<dbReference type="PROSITE" id="PS51656">
    <property type="entry name" value="4FE4S"/>
    <property type="match status" value="1"/>
</dbReference>
<evidence type="ECO:0000256" key="8">
    <source>
        <dbReference type="ARBA" id="ARBA00022827"/>
    </source>
</evidence>
<dbReference type="Gene3D" id="3.40.50.80">
    <property type="entry name" value="Nucleotide-binding domain of ferredoxin-NADP reductase (FNR) module"/>
    <property type="match status" value="1"/>
</dbReference>
<evidence type="ECO:0000259" key="16">
    <source>
        <dbReference type="PROSITE" id="PS51384"/>
    </source>
</evidence>
<sequence length="562" mass="61209">MKIPVIPDSAPFSPAQRAWLNGFFAAMLTARDSGGTAAVMSPVTSSHSSVAVLEPPAVAPLAPEEFPWRDSSLSIDERVALASDRPLELKLMSAMAQLDCGSCGYLCQTYAEAVARGEEKDLTRCSPGGTPTAKTLKKLLAEHASNPAKTNGQNGHSQNGHGSYGQTSNDSAPAAAVGIANGTAAHAKGLLGTSKKNPLIARLISNDRLTELDAGKDTRHVVIDLGTSNLTYEPGDSLGILPENDPAMVERLLEALQHSGEQLITRGDEEPQSLRTLLLQQVVINKANVGLLEYFAQIGASDARRVIEEGLTADENPLLLASIADLINRFSIRIASIETFVEKLPPLQPRLYSIASSQQAHPLQVHLTMGVAEYRAGEERRFGIASHYAGVRLQPGDSIRVFVHPSKFRLPADPSTPIIMIGPGTGIAPFRGFLQHRDRLKMPGKSWLFFGNQSREKDYLYQSELEDFVSRGVITRLSLAFSRDQVEKRYVQHEMLAHAAELWQWLAGGAVVYICGDAKRMAADVEKTLQQIIVEQGHLTADEAKKKLQEWLKSGRLKKDVY</sequence>
<dbReference type="InterPro" id="IPR039261">
    <property type="entry name" value="FNR_nucleotide-bd"/>
</dbReference>
<evidence type="ECO:0000256" key="2">
    <source>
        <dbReference type="ARBA" id="ARBA00001974"/>
    </source>
</evidence>
<protein>
    <recommendedName>
        <fullName evidence="3">assimilatory sulfite reductase (NADPH)</fullName>
        <ecNumber evidence="3">1.8.1.2</ecNumber>
    </recommendedName>
</protein>
<dbReference type="InterPro" id="IPR023173">
    <property type="entry name" value="NADPH_Cyt_P450_Rdtase_alpha"/>
</dbReference>